<name>A0A2N7IEK2_9VIBR</name>
<evidence type="ECO:0000313" key="2">
    <source>
        <dbReference type="Proteomes" id="UP000235746"/>
    </source>
</evidence>
<dbReference type="Proteomes" id="UP000235746">
    <property type="component" value="Unassembled WGS sequence"/>
</dbReference>
<evidence type="ECO:0000313" key="1">
    <source>
        <dbReference type="EMBL" id="PML55411.1"/>
    </source>
</evidence>
<proteinExistence type="predicted"/>
<dbReference type="AlphaFoldDB" id="A0A2N7IEK2"/>
<sequence length="480" mass="54615">MNKKVVFGLTALAIAGVGVGSAFSPQVQQWLDERAAAQAEQEKYNKALNTVVSSMGLFVDRTSERADWILEVADPRTAPLAQWDNPGDKPQIITQIYRAENRKQAGLYTMNLDGSNLQTLLTPEEVGSLVGFTKNLRPQRSPNGRFLFFNMGLFASLKGCAVADLKTRQIERFGGDCNFGGWLPDSSKAYMSQLGKAYEFDTNSMVMSDLPLALPNPDSPELRKKWLEGNWGDLAYDKIKRVRLLNDGKELLVKTRTSRSKKVLGKADKETNLVYQVGDWQHYKEERYYPKECYLAEERRKYNAVADYIYWREDGGAFTCNTKDGYRSFNTRATDKAIPLANKDNRYTLQLGVLSGDDAPTPRLYRARQVDESSPINELAYQYKPPVEGDSVNGFSLYVPASLQPDFSDYDLRQEFPALPDHAQYKQAFARYQEAQQEKCKEIDYGKWTSLEIRRCKRTCQIERQGDHFVTAHCYSNKAK</sequence>
<organism evidence="1 2">
    <name type="scientific">Vibrio lentus</name>
    <dbReference type="NCBI Taxonomy" id="136468"/>
    <lineage>
        <taxon>Bacteria</taxon>
        <taxon>Pseudomonadati</taxon>
        <taxon>Pseudomonadota</taxon>
        <taxon>Gammaproteobacteria</taxon>
        <taxon>Vibrionales</taxon>
        <taxon>Vibrionaceae</taxon>
        <taxon>Vibrio</taxon>
    </lineage>
</organism>
<gene>
    <name evidence="1" type="ORF">BCT74_08830</name>
</gene>
<accession>A0A2N7IEK2</accession>
<dbReference type="RefSeq" id="WP_102578804.1">
    <property type="nucleotide sequence ID" value="NZ_MCYL01000024.1"/>
</dbReference>
<comment type="caution">
    <text evidence="1">The sequence shown here is derived from an EMBL/GenBank/DDBJ whole genome shotgun (WGS) entry which is preliminary data.</text>
</comment>
<protein>
    <submittedName>
        <fullName evidence="1">Uncharacterized protein</fullName>
    </submittedName>
</protein>
<dbReference type="EMBL" id="MCYL01000024">
    <property type="protein sequence ID" value="PML55411.1"/>
    <property type="molecule type" value="Genomic_DNA"/>
</dbReference>
<reference evidence="2" key="1">
    <citation type="submission" date="2016-07" db="EMBL/GenBank/DDBJ databases">
        <title>Nontailed viruses are major unrecognized killers of bacteria in the ocean.</title>
        <authorList>
            <person name="Kauffman K."/>
            <person name="Hussain F."/>
            <person name="Yang J."/>
            <person name="Arevalo P."/>
            <person name="Brown J."/>
            <person name="Cutler M."/>
            <person name="Kelly L."/>
            <person name="Polz M.F."/>
        </authorList>
    </citation>
    <scope>NUCLEOTIDE SEQUENCE [LARGE SCALE GENOMIC DNA]</scope>
    <source>
        <strain evidence="2">10N.261.51.B8</strain>
    </source>
</reference>